<dbReference type="EMBL" id="RAWB01000049">
    <property type="protein sequence ID" value="RKH64554.1"/>
    <property type="molecule type" value="Genomic_DNA"/>
</dbReference>
<protein>
    <submittedName>
        <fullName evidence="2">Uncharacterized protein</fullName>
    </submittedName>
</protein>
<feature type="region of interest" description="Disordered" evidence="1">
    <location>
        <begin position="1"/>
        <end position="29"/>
    </location>
</feature>
<gene>
    <name evidence="2" type="ORF">D7V93_07230</name>
</gene>
<feature type="compositionally biased region" description="Gly residues" evidence="1">
    <location>
        <begin position="1"/>
        <end position="12"/>
    </location>
</feature>
<name>A0A3A8QMZ3_9BACT</name>
<reference evidence="3" key="1">
    <citation type="submission" date="2018-09" db="EMBL/GenBank/DDBJ databases">
        <authorList>
            <person name="Livingstone P.G."/>
            <person name="Whitworth D.E."/>
        </authorList>
    </citation>
    <scope>NUCLEOTIDE SEQUENCE [LARGE SCALE GENOMIC DNA]</scope>
    <source>
        <strain evidence="3">CA051B</strain>
    </source>
</reference>
<dbReference type="Proteomes" id="UP000272888">
    <property type="component" value="Unassembled WGS sequence"/>
</dbReference>
<evidence type="ECO:0000313" key="3">
    <source>
        <dbReference type="Proteomes" id="UP000272888"/>
    </source>
</evidence>
<keyword evidence="3" id="KW-1185">Reference proteome</keyword>
<proteinExistence type="predicted"/>
<comment type="caution">
    <text evidence="2">The sequence shown here is derived from an EMBL/GenBank/DDBJ whole genome shotgun (WGS) entry which is preliminary data.</text>
</comment>
<dbReference type="AlphaFoldDB" id="A0A3A8QMZ3"/>
<evidence type="ECO:0000256" key="1">
    <source>
        <dbReference type="SAM" id="MobiDB-lite"/>
    </source>
</evidence>
<evidence type="ECO:0000313" key="2">
    <source>
        <dbReference type="EMBL" id="RKH64554.1"/>
    </source>
</evidence>
<accession>A0A3A8QMZ3</accession>
<sequence length="607" mass="64617">MAALSGSGGLGQCGHMRRSDRYRGRAVRTGRGKSLHDALNALPAEELRSVIAEALERQGEGARGSIEDALLRRVAAAGAGKESAASLSAKVDAVERFAAAAQRVGCADPSEVDDALRQGITASLAGDHATACAIFRALLLPISNADIDLGQDELAEEVLSVDLHDCTTRYLAAVYMTTPVAARADAIAAAIDEANGVSYFSDPVEELQTALGGTLPDMDVFLSAWISRLERDAKPASLWESKKERWLRAAIGRRDGIAGLERIARTTKRPEAVQAWCEAVKAAGDRSKMLRAYETGAALVTSRGWRGNFLDGAALAAQLLGRKDANKKLEAAWLGAPSLTRLLRWLLAGERTSVMVRKRAASALKASPTKSPRLVGFLHILVGDIEPAAMRLARAPGLGWSSGDHPGHLLFPVFAWMLGGAPKGSVRAQLAQVLLQPLDLEDDAGFALLDLEDDAGLALLDEVGTEQDAGPRLSTPSVIDALQRAEVTRHLTAQERGVALTAMKAAATKRTDGVLGEKRRRHYGHAAALVACCVELEDVTGRASSASPWAEALRARTSRFPAFQEALRAPLAQARRGTGSVDNPGTRFHHAAVKAGRTWTETEEDDT</sequence>
<organism evidence="2 3">
    <name type="scientific">Corallococcus llansteffanensis</name>
    <dbReference type="NCBI Taxonomy" id="2316731"/>
    <lineage>
        <taxon>Bacteria</taxon>
        <taxon>Pseudomonadati</taxon>
        <taxon>Myxococcota</taxon>
        <taxon>Myxococcia</taxon>
        <taxon>Myxococcales</taxon>
        <taxon>Cystobacterineae</taxon>
        <taxon>Myxococcaceae</taxon>
        <taxon>Corallococcus</taxon>
    </lineage>
</organism>